<evidence type="ECO:0000256" key="9">
    <source>
        <dbReference type="ARBA" id="ARBA00023317"/>
    </source>
</evidence>
<keyword evidence="6" id="KW-0865">Zymogen</keyword>
<dbReference type="PANTHER" id="PTHR33866">
    <property type="entry name" value="S-ADENOSYLMETHIONINE DECARBOXYLASE PROENZYME"/>
    <property type="match status" value="1"/>
</dbReference>
<evidence type="ECO:0000256" key="1">
    <source>
        <dbReference type="ARBA" id="ARBA00001928"/>
    </source>
</evidence>
<evidence type="ECO:0000256" key="3">
    <source>
        <dbReference type="ARBA" id="ARBA00022813"/>
    </source>
</evidence>
<evidence type="ECO:0000256" key="8">
    <source>
        <dbReference type="ARBA" id="ARBA00023270"/>
    </source>
</evidence>
<evidence type="ECO:0000313" key="10">
    <source>
        <dbReference type="EMBL" id="OGZ32333.1"/>
    </source>
</evidence>
<comment type="caution">
    <text evidence="10">The sequence shown here is derived from an EMBL/GenBank/DDBJ whole genome shotgun (WGS) entry which is preliminary data.</text>
</comment>
<keyword evidence="7" id="KW-0456">Lyase</keyword>
<dbReference type="GO" id="GO:0008295">
    <property type="term" value="P:spermidine biosynthetic process"/>
    <property type="evidence" value="ECO:0007669"/>
    <property type="project" value="UniProtKB-KW"/>
</dbReference>
<evidence type="ECO:0000256" key="4">
    <source>
        <dbReference type="ARBA" id="ARBA00023066"/>
    </source>
</evidence>
<dbReference type="GO" id="GO:0005829">
    <property type="term" value="C:cytosol"/>
    <property type="evidence" value="ECO:0007669"/>
    <property type="project" value="TreeGrafter"/>
</dbReference>
<dbReference type="GO" id="GO:0004014">
    <property type="term" value="F:adenosylmethionine decarboxylase activity"/>
    <property type="evidence" value="ECO:0007669"/>
    <property type="project" value="InterPro"/>
</dbReference>
<dbReference type="EMBL" id="MHMT01000020">
    <property type="protein sequence ID" value="OGZ32333.1"/>
    <property type="molecule type" value="Genomic_DNA"/>
</dbReference>
<sequence>MYGIDPVLLDDGKGLEEKLLDALKQDGFHILDKASYEFSPKGYTLVVLLAESHVSIHTYPEYNSLYFGLYSCRRDGDGVKTYEIFKEGLKPVSVDFIQRPISVGKK</sequence>
<evidence type="ECO:0000256" key="7">
    <source>
        <dbReference type="ARBA" id="ARBA00023239"/>
    </source>
</evidence>
<organism evidence="10 11">
    <name type="scientific">Candidatus Portnoybacteria bacterium RBG_13_40_8</name>
    <dbReference type="NCBI Taxonomy" id="1801990"/>
    <lineage>
        <taxon>Bacteria</taxon>
        <taxon>Candidatus Portnoyibacteriota</taxon>
    </lineage>
</organism>
<evidence type="ECO:0000256" key="5">
    <source>
        <dbReference type="ARBA" id="ARBA00023115"/>
    </source>
</evidence>
<evidence type="ECO:0000313" key="11">
    <source>
        <dbReference type="Proteomes" id="UP000177810"/>
    </source>
</evidence>
<keyword evidence="4" id="KW-0745">Spermidine biosynthesis</keyword>
<dbReference type="STRING" id="1801990.A2V69_02550"/>
<dbReference type="InterPro" id="IPR016067">
    <property type="entry name" value="S-AdoMet_deCO2ase_core"/>
</dbReference>
<keyword evidence="2" id="KW-0210">Decarboxylase</keyword>
<dbReference type="SUPFAM" id="SSF56276">
    <property type="entry name" value="S-adenosylmethionine decarboxylase"/>
    <property type="match status" value="1"/>
</dbReference>
<dbReference type="AlphaFoldDB" id="A0A1G2F2W1"/>
<keyword evidence="5" id="KW-0620">Polyamine biosynthesis</keyword>
<protein>
    <recommendedName>
        <fullName evidence="12">S-adenosylmethionine decarboxylase proenzyme</fullName>
    </recommendedName>
</protein>
<name>A0A1G2F2W1_9BACT</name>
<dbReference type="Pfam" id="PF02675">
    <property type="entry name" value="AdoMet_dc"/>
    <property type="match status" value="1"/>
</dbReference>
<keyword evidence="9" id="KW-0670">Pyruvate</keyword>
<gene>
    <name evidence="10" type="ORF">A2V69_02550</name>
</gene>
<keyword evidence="8" id="KW-0704">Schiff base</keyword>
<evidence type="ECO:0008006" key="12">
    <source>
        <dbReference type="Google" id="ProtNLM"/>
    </source>
</evidence>
<proteinExistence type="predicted"/>
<dbReference type="PANTHER" id="PTHR33866:SF2">
    <property type="entry name" value="S-ADENOSYLMETHIONINE DECARBOXYLASE PROENZYME"/>
    <property type="match status" value="1"/>
</dbReference>
<dbReference type="InterPro" id="IPR003826">
    <property type="entry name" value="AdoMetDC_fam_prok"/>
</dbReference>
<keyword evidence="3" id="KW-0068">Autocatalytic cleavage</keyword>
<accession>A0A1G2F2W1</accession>
<evidence type="ECO:0000256" key="2">
    <source>
        <dbReference type="ARBA" id="ARBA00022793"/>
    </source>
</evidence>
<evidence type="ECO:0000256" key="6">
    <source>
        <dbReference type="ARBA" id="ARBA00023145"/>
    </source>
</evidence>
<dbReference type="Gene3D" id="3.60.90.10">
    <property type="entry name" value="S-adenosylmethionine decarboxylase"/>
    <property type="match status" value="1"/>
</dbReference>
<comment type="cofactor">
    <cofactor evidence="1">
        <name>pyruvate</name>
        <dbReference type="ChEBI" id="CHEBI:15361"/>
    </cofactor>
</comment>
<reference evidence="10 11" key="1">
    <citation type="journal article" date="2016" name="Nat. Commun.">
        <title>Thousands of microbial genomes shed light on interconnected biogeochemical processes in an aquifer system.</title>
        <authorList>
            <person name="Anantharaman K."/>
            <person name="Brown C.T."/>
            <person name="Hug L.A."/>
            <person name="Sharon I."/>
            <person name="Castelle C.J."/>
            <person name="Probst A.J."/>
            <person name="Thomas B.C."/>
            <person name="Singh A."/>
            <person name="Wilkins M.J."/>
            <person name="Karaoz U."/>
            <person name="Brodie E.L."/>
            <person name="Williams K.H."/>
            <person name="Hubbard S.S."/>
            <person name="Banfield J.F."/>
        </authorList>
    </citation>
    <scope>NUCLEOTIDE SEQUENCE [LARGE SCALE GENOMIC DNA]</scope>
</reference>
<dbReference type="Proteomes" id="UP000177810">
    <property type="component" value="Unassembled WGS sequence"/>
</dbReference>